<feature type="transmembrane region" description="Helical" evidence="1">
    <location>
        <begin position="12"/>
        <end position="33"/>
    </location>
</feature>
<dbReference type="Proteomes" id="UP000228680">
    <property type="component" value="Unassembled WGS sequence"/>
</dbReference>
<keyword evidence="1" id="KW-0472">Membrane</keyword>
<reference evidence="2 3" key="1">
    <citation type="submission" date="2017-10" db="EMBL/GenBank/DDBJ databases">
        <title>Draft genome of Chryseomicrobium casticus sp. nov.</title>
        <authorList>
            <person name="Chakraborty R."/>
            <person name="Saha T."/>
        </authorList>
    </citation>
    <scope>NUCLEOTIDE SEQUENCE [LARGE SCALE GENOMIC DNA]</scope>
    <source>
        <strain evidence="2 3">ET03</strain>
    </source>
</reference>
<keyword evidence="1" id="KW-1133">Transmembrane helix</keyword>
<feature type="transmembrane region" description="Helical" evidence="1">
    <location>
        <begin position="79"/>
        <end position="103"/>
    </location>
</feature>
<evidence type="ECO:0000313" key="2">
    <source>
        <dbReference type="EMBL" id="PJK15927.1"/>
    </source>
</evidence>
<protein>
    <submittedName>
        <fullName evidence="2">Uncharacterized protein</fullName>
    </submittedName>
</protein>
<feature type="transmembrane region" description="Helical" evidence="1">
    <location>
        <begin position="53"/>
        <end position="72"/>
    </location>
</feature>
<name>A0A2M9EXI2_9BACL</name>
<dbReference type="OrthoDB" id="2450857at2"/>
<keyword evidence="1" id="KW-0812">Transmembrane</keyword>
<organism evidence="2 3">
    <name type="scientific">Chryseomicrobium excrementi</name>
    <dbReference type="NCBI Taxonomy" id="2041346"/>
    <lineage>
        <taxon>Bacteria</taxon>
        <taxon>Bacillati</taxon>
        <taxon>Bacillota</taxon>
        <taxon>Bacilli</taxon>
        <taxon>Bacillales</taxon>
        <taxon>Caryophanaceae</taxon>
        <taxon>Chryseomicrobium</taxon>
    </lineage>
</organism>
<sequence length="184" mass="21000">MLHEKSPRAIFTVWAIIVGLFAPIVILFVPITITQSFFYDPTQIVVLAPSKNHLLLTVGFVFIIATLLLLAFKRSKHTYLASALLVSAAIGFFTFSTLSYVIIHPEYITVRDYLDKQQYAMEDFEAVIYEYGLDEPGQYQFITKAGEAVIIQDSPQLHFEKRSAIYKTALAHDLTFEERPMQEE</sequence>
<keyword evidence="3" id="KW-1185">Reference proteome</keyword>
<proteinExistence type="predicted"/>
<dbReference type="AlphaFoldDB" id="A0A2M9EXI2"/>
<accession>A0A2M9EXI2</accession>
<evidence type="ECO:0000313" key="3">
    <source>
        <dbReference type="Proteomes" id="UP000228680"/>
    </source>
</evidence>
<gene>
    <name evidence="2" type="ORF">CQS04_11880</name>
</gene>
<comment type="caution">
    <text evidence="2">The sequence shown here is derived from an EMBL/GenBank/DDBJ whole genome shotgun (WGS) entry which is preliminary data.</text>
</comment>
<dbReference type="RefSeq" id="WP_100354332.1">
    <property type="nucleotide sequence ID" value="NZ_PCGR01000004.1"/>
</dbReference>
<evidence type="ECO:0000256" key="1">
    <source>
        <dbReference type="SAM" id="Phobius"/>
    </source>
</evidence>
<dbReference type="EMBL" id="PCGR01000004">
    <property type="protein sequence ID" value="PJK15927.1"/>
    <property type="molecule type" value="Genomic_DNA"/>
</dbReference>